<evidence type="ECO:0000256" key="2">
    <source>
        <dbReference type="SAM" id="SignalP"/>
    </source>
</evidence>
<dbReference type="PROSITE" id="PS51272">
    <property type="entry name" value="SLH"/>
    <property type="match status" value="3"/>
</dbReference>
<dbReference type="Pfam" id="PF01520">
    <property type="entry name" value="Amidase_3"/>
    <property type="match status" value="1"/>
</dbReference>
<dbReference type="GeneID" id="64219929"/>
<dbReference type="STRING" id="147375.BXP28_09935"/>
<keyword evidence="1 4" id="KW-0378">Hydrolase</keyword>
<feature type="signal peptide" evidence="2">
    <location>
        <begin position="1"/>
        <end position="25"/>
    </location>
</feature>
<dbReference type="InterPro" id="IPR050695">
    <property type="entry name" value="N-acetylmuramoyl_amidase_3"/>
</dbReference>
<dbReference type="EMBL" id="CP019655">
    <property type="protein sequence ID" value="AVF27517.1"/>
    <property type="molecule type" value="Genomic_DNA"/>
</dbReference>
<keyword evidence="2" id="KW-0732">Signal</keyword>
<organism evidence="4 5">
    <name type="scientific">Paenibacillus larvae subsp. larvae</name>
    <dbReference type="NCBI Taxonomy" id="147375"/>
    <lineage>
        <taxon>Bacteria</taxon>
        <taxon>Bacillati</taxon>
        <taxon>Bacillota</taxon>
        <taxon>Bacilli</taxon>
        <taxon>Bacillales</taxon>
        <taxon>Paenibacillaceae</taxon>
        <taxon>Paenibacillus</taxon>
    </lineage>
</organism>
<feature type="domain" description="SLH" evidence="3">
    <location>
        <begin position="285"/>
        <end position="348"/>
    </location>
</feature>
<dbReference type="InterPro" id="IPR002508">
    <property type="entry name" value="MurNAc-LAA_cat"/>
</dbReference>
<dbReference type="RefSeq" id="WP_230460716.1">
    <property type="nucleotide sequence ID" value="NZ_CP019655.1"/>
</dbReference>
<dbReference type="InterPro" id="IPR001119">
    <property type="entry name" value="SLH_dom"/>
</dbReference>
<dbReference type="GO" id="GO:0008745">
    <property type="term" value="F:N-acetylmuramoyl-L-alanine amidase activity"/>
    <property type="evidence" value="ECO:0007669"/>
    <property type="project" value="UniProtKB-EC"/>
</dbReference>
<feature type="domain" description="SLH" evidence="3">
    <location>
        <begin position="351"/>
        <end position="405"/>
    </location>
</feature>
<dbReference type="PANTHER" id="PTHR30404">
    <property type="entry name" value="N-ACETYLMURAMOYL-L-ALANINE AMIDASE"/>
    <property type="match status" value="1"/>
</dbReference>
<name>A0A2L1U3J7_9BACL</name>
<dbReference type="Gene3D" id="3.40.630.40">
    <property type="entry name" value="Zn-dependent exopeptidases"/>
    <property type="match status" value="1"/>
</dbReference>
<dbReference type="GO" id="GO:0030288">
    <property type="term" value="C:outer membrane-bounded periplasmic space"/>
    <property type="evidence" value="ECO:0007669"/>
    <property type="project" value="TreeGrafter"/>
</dbReference>
<dbReference type="AlphaFoldDB" id="A0A2L1U3J7"/>
<dbReference type="Proteomes" id="UP000239833">
    <property type="component" value="Chromosome"/>
</dbReference>
<dbReference type="CDD" id="cd02696">
    <property type="entry name" value="MurNAc-LAA"/>
    <property type="match status" value="1"/>
</dbReference>
<evidence type="ECO:0000256" key="1">
    <source>
        <dbReference type="ARBA" id="ARBA00022801"/>
    </source>
</evidence>
<feature type="domain" description="SLH" evidence="3">
    <location>
        <begin position="218"/>
        <end position="280"/>
    </location>
</feature>
<sequence>MKRNWKKWLLLSAVFLLVFPYQALAMKAVIDPGHGGRDSGAVGVNGLKEKDVTLDIGLKVRQALRAKGIEVAMTRETDTYVSLQDRVSFTNRQLADLFVSIHANSTVGGANGNAKGTEVLYYDAAFPQPDYPASPEMEALTEYSKQLAQSLQSTFVTEIGTKDRKIKPDAAYVIRKGTIPSALVETAFIDNVDDAKLLASPTGRTQMANAIADGIAKLAPVTFPDTLGHWSRDAVLRMYKKGWISGYNNMFRPDDSITRAEFVALMNKVFDFSKLSPLPGKNNPSPGSFTDLSRNHWAYNQLAQAIRLNILSGYGNGKIEPDKPISRAEVATVFQLLREASGKSGPATPGTSQPFTDVPSGYWAEKYINTLKKAGIINGVTSTTFAPEKDMLRGESAALLDNYSN</sequence>
<accession>A0A2L1U3J7</accession>
<evidence type="ECO:0000313" key="5">
    <source>
        <dbReference type="Proteomes" id="UP000239833"/>
    </source>
</evidence>
<dbReference type="Pfam" id="PF00395">
    <property type="entry name" value="SLH"/>
    <property type="match status" value="3"/>
</dbReference>
<gene>
    <name evidence="4" type="primary">lytC</name>
    <name evidence="4" type="ORF">ERICIII_03406</name>
</gene>
<reference evidence="5" key="1">
    <citation type="submission" date="2017-02" db="EMBL/GenBank/DDBJ databases">
        <title>Delineation of Paenibacillus larvae strains originating from foulbrood outbreaks.</title>
        <authorList>
            <person name="Beims H."/>
            <person name="Bunk B."/>
            <person name="Sproeer C."/>
            <person name="Mohr K.I."/>
            <person name="Pradella S."/>
            <person name="Guenther G."/>
            <person name="Rohde M."/>
            <person name="von der Ohe W."/>
            <person name="Steinert M."/>
        </authorList>
    </citation>
    <scope>NUCLEOTIDE SEQUENCE [LARGE SCALE GENOMIC DNA]</scope>
    <source>
        <strain evidence="5">Eric_III</strain>
    </source>
</reference>
<dbReference type="SUPFAM" id="SSF53187">
    <property type="entry name" value="Zn-dependent exopeptidases"/>
    <property type="match status" value="1"/>
</dbReference>
<feature type="chain" id="PRO_5039231171" evidence="2">
    <location>
        <begin position="26"/>
        <end position="405"/>
    </location>
</feature>
<protein>
    <submittedName>
        <fullName evidence="4">N-acetylmuramoyl-L-alanine amidase LytC</fullName>
        <ecNumber evidence="4">3.5.1.28</ecNumber>
    </submittedName>
</protein>
<dbReference type="EC" id="3.5.1.28" evidence="4"/>
<dbReference type="SMART" id="SM00646">
    <property type="entry name" value="Ami_3"/>
    <property type="match status" value="1"/>
</dbReference>
<evidence type="ECO:0000313" key="4">
    <source>
        <dbReference type="EMBL" id="AVF27517.1"/>
    </source>
</evidence>
<proteinExistence type="predicted"/>
<evidence type="ECO:0000259" key="3">
    <source>
        <dbReference type="PROSITE" id="PS51272"/>
    </source>
</evidence>
<dbReference type="PANTHER" id="PTHR30404:SF0">
    <property type="entry name" value="N-ACETYLMURAMOYL-L-ALANINE AMIDASE AMIC"/>
    <property type="match status" value="1"/>
</dbReference>
<dbReference type="GO" id="GO:0009253">
    <property type="term" value="P:peptidoglycan catabolic process"/>
    <property type="evidence" value="ECO:0007669"/>
    <property type="project" value="InterPro"/>
</dbReference>